<evidence type="ECO:0000256" key="6">
    <source>
        <dbReference type="ARBA" id="ARBA00023136"/>
    </source>
</evidence>
<feature type="transmembrane region" description="Helical" evidence="7">
    <location>
        <begin position="12"/>
        <end position="30"/>
    </location>
</feature>
<dbReference type="AlphaFoldDB" id="A0A368YBE0"/>
<accession>A0A368YBE0</accession>
<keyword evidence="2 7" id="KW-0813">Transport</keyword>
<dbReference type="PROSITE" id="PS50928">
    <property type="entry name" value="ABC_TM1"/>
    <property type="match status" value="1"/>
</dbReference>
<dbReference type="GO" id="GO:0071916">
    <property type="term" value="F:dipeptide transmembrane transporter activity"/>
    <property type="evidence" value="ECO:0007669"/>
    <property type="project" value="TreeGrafter"/>
</dbReference>
<dbReference type="Gene3D" id="1.10.3720.10">
    <property type="entry name" value="MetI-like"/>
    <property type="match status" value="1"/>
</dbReference>
<dbReference type="CDD" id="cd06261">
    <property type="entry name" value="TM_PBP2"/>
    <property type="match status" value="1"/>
</dbReference>
<organism evidence="9 10">
    <name type="scientific">Saliterribacillus persicus</name>
    <dbReference type="NCBI Taxonomy" id="930114"/>
    <lineage>
        <taxon>Bacteria</taxon>
        <taxon>Bacillati</taxon>
        <taxon>Bacillota</taxon>
        <taxon>Bacilli</taxon>
        <taxon>Bacillales</taxon>
        <taxon>Bacillaceae</taxon>
        <taxon>Saliterribacillus</taxon>
    </lineage>
</organism>
<evidence type="ECO:0000256" key="4">
    <source>
        <dbReference type="ARBA" id="ARBA00022692"/>
    </source>
</evidence>
<dbReference type="RefSeq" id="WP_114351774.1">
    <property type="nucleotide sequence ID" value="NZ_QPJJ01000002.1"/>
</dbReference>
<sequence>MLLIFSRKILEALLTLGLATSILFILIRLAPGDPVAIMIGQSSDVASSNTERYEQKLLELRSEFGLNQTIFQQYFIWMKQLILFDLGDSIHTGRSVMTEIADRLPATILLSVAALFIQIVLGILLGVLSALKFGRFFDHLTRFLCVLFASTPGFVIGLVLLSTFAVTFSTYEINTEAKLSRLWLPALTLGMIGAPQWIRTIRANMLTEFGQPYISSAVSRGLKYRRIVEHAFKNTLLPIVTMTGLSLTTLISGAVVIESIFSWPGIGKYALDSILLKDYPVIQGYALLMIALVIVIHLVIEIVYSFIDPRIHRKGEENVKKDY</sequence>
<feature type="domain" description="ABC transmembrane type-1" evidence="8">
    <location>
        <begin position="104"/>
        <end position="300"/>
    </location>
</feature>
<dbReference type="InterPro" id="IPR000515">
    <property type="entry name" value="MetI-like"/>
</dbReference>
<keyword evidence="4 7" id="KW-0812">Transmembrane</keyword>
<keyword evidence="5 7" id="KW-1133">Transmembrane helix</keyword>
<reference evidence="9 10" key="1">
    <citation type="submission" date="2018-07" db="EMBL/GenBank/DDBJ databases">
        <title>Genomic Encyclopedia of Type Strains, Phase IV (KMG-IV): sequencing the most valuable type-strain genomes for metagenomic binning, comparative biology and taxonomic classification.</title>
        <authorList>
            <person name="Goeker M."/>
        </authorList>
    </citation>
    <scope>NUCLEOTIDE SEQUENCE [LARGE SCALE GENOMIC DNA]</scope>
    <source>
        <strain evidence="9 10">DSM 27696</strain>
    </source>
</reference>
<feature type="transmembrane region" description="Helical" evidence="7">
    <location>
        <begin position="235"/>
        <end position="261"/>
    </location>
</feature>
<evidence type="ECO:0000256" key="2">
    <source>
        <dbReference type="ARBA" id="ARBA00022448"/>
    </source>
</evidence>
<comment type="similarity">
    <text evidence="7">Belongs to the binding-protein-dependent transport system permease family.</text>
</comment>
<dbReference type="EMBL" id="QPJJ01000002">
    <property type="protein sequence ID" value="RCW77019.1"/>
    <property type="molecule type" value="Genomic_DNA"/>
</dbReference>
<feature type="transmembrane region" description="Helical" evidence="7">
    <location>
        <begin position="108"/>
        <end position="131"/>
    </location>
</feature>
<proteinExistence type="inferred from homology"/>
<evidence type="ECO:0000256" key="5">
    <source>
        <dbReference type="ARBA" id="ARBA00022989"/>
    </source>
</evidence>
<dbReference type="PANTHER" id="PTHR43163:SF6">
    <property type="entry name" value="DIPEPTIDE TRANSPORT SYSTEM PERMEASE PROTEIN DPPB-RELATED"/>
    <property type="match status" value="1"/>
</dbReference>
<evidence type="ECO:0000313" key="9">
    <source>
        <dbReference type="EMBL" id="RCW77019.1"/>
    </source>
</evidence>
<comment type="caution">
    <text evidence="9">The sequence shown here is derived from an EMBL/GenBank/DDBJ whole genome shotgun (WGS) entry which is preliminary data.</text>
</comment>
<feature type="transmembrane region" description="Helical" evidence="7">
    <location>
        <begin position="180"/>
        <end position="198"/>
    </location>
</feature>
<dbReference type="OrthoDB" id="9773683at2"/>
<dbReference type="InterPro" id="IPR045621">
    <property type="entry name" value="BPD_transp_1_N"/>
</dbReference>
<protein>
    <submittedName>
        <fullName evidence="9">Peptide/nickel transport system permease protein</fullName>
    </submittedName>
</protein>
<keyword evidence="3" id="KW-1003">Cell membrane</keyword>
<dbReference type="GO" id="GO:0005886">
    <property type="term" value="C:plasma membrane"/>
    <property type="evidence" value="ECO:0007669"/>
    <property type="project" value="UniProtKB-SubCell"/>
</dbReference>
<dbReference type="InterPro" id="IPR035906">
    <property type="entry name" value="MetI-like_sf"/>
</dbReference>
<evidence type="ECO:0000256" key="7">
    <source>
        <dbReference type="RuleBase" id="RU363032"/>
    </source>
</evidence>
<evidence type="ECO:0000259" key="8">
    <source>
        <dbReference type="PROSITE" id="PS50928"/>
    </source>
</evidence>
<evidence type="ECO:0000256" key="1">
    <source>
        <dbReference type="ARBA" id="ARBA00004651"/>
    </source>
</evidence>
<dbReference type="Proteomes" id="UP000252585">
    <property type="component" value="Unassembled WGS sequence"/>
</dbReference>
<feature type="transmembrane region" description="Helical" evidence="7">
    <location>
        <begin position="281"/>
        <end position="304"/>
    </location>
</feature>
<evidence type="ECO:0000256" key="3">
    <source>
        <dbReference type="ARBA" id="ARBA00022475"/>
    </source>
</evidence>
<feature type="transmembrane region" description="Helical" evidence="7">
    <location>
        <begin position="143"/>
        <end position="168"/>
    </location>
</feature>
<keyword evidence="6 7" id="KW-0472">Membrane</keyword>
<dbReference type="SUPFAM" id="SSF161098">
    <property type="entry name" value="MetI-like"/>
    <property type="match status" value="1"/>
</dbReference>
<dbReference type="PANTHER" id="PTHR43163">
    <property type="entry name" value="DIPEPTIDE TRANSPORT SYSTEM PERMEASE PROTEIN DPPB-RELATED"/>
    <property type="match status" value="1"/>
</dbReference>
<comment type="subcellular location">
    <subcellularLocation>
        <location evidence="1 7">Cell membrane</location>
        <topology evidence="1 7">Multi-pass membrane protein</topology>
    </subcellularLocation>
</comment>
<keyword evidence="10" id="KW-1185">Reference proteome</keyword>
<evidence type="ECO:0000313" key="10">
    <source>
        <dbReference type="Proteomes" id="UP000252585"/>
    </source>
</evidence>
<gene>
    <name evidence="9" type="ORF">DFR57_102294</name>
</gene>
<name>A0A368YBE0_9BACI</name>
<dbReference type="Pfam" id="PF00528">
    <property type="entry name" value="BPD_transp_1"/>
    <property type="match status" value="1"/>
</dbReference>
<dbReference type="Pfam" id="PF19300">
    <property type="entry name" value="BPD_transp_1_N"/>
    <property type="match status" value="1"/>
</dbReference>